<organism evidence="2 3">
    <name type="scientific">Thalictrum thalictroides</name>
    <name type="common">Rue-anemone</name>
    <name type="synonym">Anemone thalictroides</name>
    <dbReference type="NCBI Taxonomy" id="46969"/>
    <lineage>
        <taxon>Eukaryota</taxon>
        <taxon>Viridiplantae</taxon>
        <taxon>Streptophyta</taxon>
        <taxon>Embryophyta</taxon>
        <taxon>Tracheophyta</taxon>
        <taxon>Spermatophyta</taxon>
        <taxon>Magnoliopsida</taxon>
        <taxon>Ranunculales</taxon>
        <taxon>Ranunculaceae</taxon>
        <taxon>Thalictroideae</taxon>
        <taxon>Thalictrum</taxon>
    </lineage>
</organism>
<evidence type="ECO:0000313" key="3">
    <source>
        <dbReference type="Proteomes" id="UP000554482"/>
    </source>
</evidence>
<dbReference type="Pfam" id="PF14111">
    <property type="entry name" value="DUF4283"/>
    <property type="match status" value="1"/>
</dbReference>
<gene>
    <name evidence="2" type="ORF">FRX31_022920</name>
</gene>
<accession>A0A7J6VT08</accession>
<proteinExistence type="predicted"/>
<keyword evidence="3" id="KW-1185">Reference proteome</keyword>
<reference evidence="2 3" key="1">
    <citation type="submission" date="2020-06" db="EMBL/GenBank/DDBJ databases">
        <title>Transcriptomic and genomic resources for Thalictrum thalictroides and T. hernandezii: Facilitating candidate gene discovery in an emerging model plant lineage.</title>
        <authorList>
            <person name="Arias T."/>
            <person name="Riano-Pachon D.M."/>
            <person name="Di Stilio V.S."/>
        </authorList>
    </citation>
    <scope>NUCLEOTIDE SEQUENCE [LARGE SCALE GENOMIC DNA]</scope>
    <source>
        <strain evidence="3">cv. WT478/WT964</strain>
        <tissue evidence="2">Leaves</tissue>
    </source>
</reference>
<protein>
    <submittedName>
        <fullName evidence="2">Ribonuclease h domain</fullName>
    </submittedName>
</protein>
<dbReference type="InterPro" id="IPR025558">
    <property type="entry name" value="DUF4283"/>
</dbReference>
<evidence type="ECO:0000259" key="1">
    <source>
        <dbReference type="Pfam" id="PF14111"/>
    </source>
</evidence>
<name>A0A7J6VT08_THATH</name>
<evidence type="ECO:0000313" key="2">
    <source>
        <dbReference type="EMBL" id="KAF5187492.1"/>
    </source>
</evidence>
<dbReference type="Proteomes" id="UP000554482">
    <property type="component" value="Unassembled WGS sequence"/>
</dbReference>
<sequence length="101" mass="11417">MNQAVDLATLPIPTMRGERPAITIPVSYVEKGLEACKFALVGRLDLKNVKIEDIKAEIAREWGLEATVRVSPLGKDYVMVRFSNEDDFKTVWYGGPWYLSK</sequence>
<feature type="domain" description="DUF4283" evidence="1">
    <location>
        <begin position="34"/>
        <end position="99"/>
    </location>
</feature>
<dbReference type="OrthoDB" id="1982011at2759"/>
<comment type="caution">
    <text evidence="2">The sequence shown here is derived from an EMBL/GenBank/DDBJ whole genome shotgun (WGS) entry which is preliminary data.</text>
</comment>
<dbReference type="AlphaFoldDB" id="A0A7J6VT08"/>
<dbReference type="EMBL" id="JABWDY010027938">
    <property type="protein sequence ID" value="KAF5187492.1"/>
    <property type="molecule type" value="Genomic_DNA"/>
</dbReference>